<dbReference type="InterPro" id="IPR018187">
    <property type="entry name" value="Asp/Glu_racemase_AS_1"/>
</dbReference>
<evidence type="ECO:0000256" key="7">
    <source>
        <dbReference type="HAMAP-Rule" id="MF_00258"/>
    </source>
</evidence>
<dbReference type="InterPro" id="IPR033134">
    <property type="entry name" value="Asp/Glu_racemase_AS_2"/>
</dbReference>
<dbReference type="AlphaFoldDB" id="A0A1C3JU58"/>
<name>A0A1C3JU58_9GAMM</name>
<feature type="binding site" evidence="7">
    <location>
        <begin position="41"/>
        <end position="42"/>
    </location>
    <ligand>
        <name>substrate</name>
    </ligand>
</feature>
<evidence type="ECO:0000256" key="5">
    <source>
        <dbReference type="ARBA" id="ARBA00023235"/>
    </source>
</evidence>
<gene>
    <name evidence="8" type="primary">yrpC</name>
    <name evidence="7" type="synonym">murI</name>
    <name evidence="8" type="ORF">MGA5115_02902</name>
    <name evidence="9" type="ORF">MGA5116_02306</name>
</gene>
<keyword evidence="5 7" id="KW-0413">Isomerase</keyword>
<dbReference type="HAMAP" id="MF_00258">
    <property type="entry name" value="Glu_racemase"/>
    <property type="match status" value="1"/>
</dbReference>
<feature type="binding site" evidence="7">
    <location>
        <begin position="9"/>
        <end position="10"/>
    </location>
    <ligand>
        <name>substrate</name>
    </ligand>
</feature>
<accession>A0A1C3JU58</accession>
<evidence type="ECO:0000256" key="3">
    <source>
        <dbReference type="ARBA" id="ARBA00022960"/>
    </source>
</evidence>
<dbReference type="EMBL" id="FLRB01000013">
    <property type="protein sequence ID" value="SBT21708.1"/>
    <property type="molecule type" value="Genomic_DNA"/>
</dbReference>
<dbReference type="GO" id="GO:0071555">
    <property type="term" value="P:cell wall organization"/>
    <property type="evidence" value="ECO:0007669"/>
    <property type="project" value="UniProtKB-KW"/>
</dbReference>
<dbReference type="GO" id="GO:0008881">
    <property type="term" value="F:glutamate racemase activity"/>
    <property type="evidence" value="ECO:0007669"/>
    <property type="project" value="UniProtKB-UniRule"/>
</dbReference>
<organism evidence="8 11">
    <name type="scientific">Marinomonas gallaica</name>
    <dbReference type="NCBI Taxonomy" id="1806667"/>
    <lineage>
        <taxon>Bacteria</taxon>
        <taxon>Pseudomonadati</taxon>
        <taxon>Pseudomonadota</taxon>
        <taxon>Gammaproteobacteria</taxon>
        <taxon>Oceanospirillales</taxon>
        <taxon>Oceanospirillaceae</taxon>
        <taxon>Marinomonas</taxon>
    </lineage>
</organism>
<dbReference type="EMBL" id="FLRA01000023">
    <property type="protein sequence ID" value="SBT18753.1"/>
    <property type="molecule type" value="Genomic_DNA"/>
</dbReference>
<reference evidence="8 11" key="1">
    <citation type="submission" date="2016-06" db="EMBL/GenBank/DDBJ databases">
        <authorList>
            <person name="Kjaerup R.B."/>
            <person name="Dalgaard T.S."/>
            <person name="Juul-Madsen H.R."/>
        </authorList>
    </citation>
    <scope>NUCLEOTIDE SEQUENCE [LARGE SCALE GENOMIC DNA]</scope>
    <source>
        <strain evidence="8 11">CECT 5115</strain>
    </source>
</reference>
<feature type="active site" description="Proton donor/acceptor" evidence="7">
    <location>
        <position position="182"/>
    </location>
</feature>
<protein>
    <recommendedName>
        <fullName evidence="2 7">Glutamate racemase</fullName>
        <ecNumber evidence="2 7">5.1.1.3</ecNumber>
    </recommendedName>
</protein>
<keyword evidence="6 7" id="KW-0961">Cell wall biogenesis/degradation</keyword>
<dbReference type="PANTHER" id="PTHR21198">
    <property type="entry name" value="GLUTAMATE RACEMASE"/>
    <property type="match status" value="1"/>
</dbReference>
<reference evidence="9 10" key="2">
    <citation type="submission" date="2016-06" db="EMBL/GenBank/DDBJ databases">
        <authorList>
            <person name="Rodrigo-Torres L."/>
            <person name="Arahal D.R."/>
        </authorList>
    </citation>
    <scope>NUCLEOTIDE SEQUENCE [LARGE SCALE GENOMIC DNA]</scope>
    <source>
        <strain evidence="9 10">CECT 5116</strain>
    </source>
</reference>
<comment type="function">
    <text evidence="7">Provides the (R)-glutamate required for cell wall biosynthesis.</text>
</comment>
<dbReference type="PROSITE" id="PS00923">
    <property type="entry name" value="ASP_GLU_RACEMASE_1"/>
    <property type="match status" value="1"/>
</dbReference>
<dbReference type="Pfam" id="PF01177">
    <property type="entry name" value="Asp_Glu_race"/>
    <property type="match status" value="1"/>
</dbReference>
<evidence type="ECO:0000313" key="10">
    <source>
        <dbReference type="Proteomes" id="UP000092840"/>
    </source>
</evidence>
<dbReference type="GO" id="GO:0009252">
    <property type="term" value="P:peptidoglycan biosynthetic process"/>
    <property type="evidence" value="ECO:0007669"/>
    <property type="project" value="UniProtKB-UniRule"/>
</dbReference>
<dbReference type="EC" id="5.1.1.3" evidence="2 7"/>
<keyword evidence="10" id="KW-1185">Reference proteome</keyword>
<dbReference type="GO" id="GO:0008360">
    <property type="term" value="P:regulation of cell shape"/>
    <property type="evidence" value="ECO:0007669"/>
    <property type="project" value="UniProtKB-KW"/>
</dbReference>
<dbReference type="RefSeq" id="WP_083202985.1">
    <property type="nucleotide sequence ID" value="NZ_FLRA01000023.1"/>
</dbReference>
<evidence type="ECO:0000256" key="1">
    <source>
        <dbReference type="ARBA" id="ARBA00001602"/>
    </source>
</evidence>
<evidence type="ECO:0000313" key="9">
    <source>
        <dbReference type="EMBL" id="SBT21708.1"/>
    </source>
</evidence>
<comment type="similarity">
    <text evidence="7">Belongs to the aspartate/glutamate racemases family.</text>
</comment>
<dbReference type="UniPathway" id="UPA00219"/>
<dbReference type="PROSITE" id="PS00924">
    <property type="entry name" value="ASP_GLU_RACEMASE_2"/>
    <property type="match status" value="1"/>
</dbReference>
<dbReference type="SUPFAM" id="SSF53681">
    <property type="entry name" value="Aspartate/glutamate racemase"/>
    <property type="match status" value="2"/>
</dbReference>
<dbReference type="NCBIfam" id="TIGR00067">
    <property type="entry name" value="glut_race"/>
    <property type="match status" value="1"/>
</dbReference>
<evidence type="ECO:0000256" key="6">
    <source>
        <dbReference type="ARBA" id="ARBA00023316"/>
    </source>
</evidence>
<sequence length="261" mass="28152">MTIKIGVMDSGAGGLTILQSIHAAIPQANLIYFADQANAPYGQQIPVFITRRLIEIADYFIAQGCQMMVIACNTATVAGITELRQSISIPVVGVEPAVKPACSSSVCKRITVLATQGTSISKRLNDLIDTWRFDTDVEVLASASLATLIDSMPTSLSELKEEVARIAEQVLSNKSDTLVLACTHYPLVKNLFDEMLPLVSIVEPSRGVTAQVQRLIAIHDVPIGAECRSEVSVLTNGSAQLKASLSYWVDPLMAHVTYIHI</sequence>
<dbReference type="InterPro" id="IPR001920">
    <property type="entry name" value="Asp/Glu_race"/>
</dbReference>
<keyword evidence="4 7" id="KW-0573">Peptidoglycan synthesis</keyword>
<evidence type="ECO:0000256" key="4">
    <source>
        <dbReference type="ARBA" id="ARBA00022984"/>
    </source>
</evidence>
<dbReference type="InterPro" id="IPR004391">
    <property type="entry name" value="Glu_race"/>
</dbReference>
<dbReference type="InterPro" id="IPR015942">
    <property type="entry name" value="Asp/Glu/hydantoin_racemase"/>
</dbReference>
<feature type="binding site" evidence="7">
    <location>
        <begin position="183"/>
        <end position="184"/>
    </location>
    <ligand>
        <name>substrate</name>
    </ligand>
</feature>
<proteinExistence type="inferred from homology"/>
<feature type="binding site" evidence="7">
    <location>
        <begin position="73"/>
        <end position="74"/>
    </location>
    <ligand>
        <name>substrate</name>
    </ligand>
</feature>
<comment type="catalytic activity">
    <reaction evidence="1 7">
        <text>L-glutamate = D-glutamate</text>
        <dbReference type="Rhea" id="RHEA:12813"/>
        <dbReference type="ChEBI" id="CHEBI:29985"/>
        <dbReference type="ChEBI" id="CHEBI:29986"/>
        <dbReference type="EC" id="5.1.1.3"/>
    </reaction>
</comment>
<feature type="active site" description="Proton donor/acceptor" evidence="7">
    <location>
        <position position="72"/>
    </location>
</feature>
<dbReference type="PANTHER" id="PTHR21198:SF3">
    <property type="entry name" value="GLUTAMATE RACEMASE"/>
    <property type="match status" value="1"/>
</dbReference>
<dbReference type="OrthoDB" id="9801055at2"/>
<comment type="pathway">
    <text evidence="7">Cell wall biogenesis; peptidoglycan biosynthesis.</text>
</comment>
<evidence type="ECO:0000313" key="11">
    <source>
        <dbReference type="Proteomes" id="UP000092871"/>
    </source>
</evidence>
<keyword evidence="3 7" id="KW-0133">Cell shape</keyword>
<dbReference type="Proteomes" id="UP000092840">
    <property type="component" value="Unassembled WGS sequence"/>
</dbReference>
<dbReference type="Proteomes" id="UP000092871">
    <property type="component" value="Unassembled WGS sequence"/>
</dbReference>
<evidence type="ECO:0000256" key="2">
    <source>
        <dbReference type="ARBA" id="ARBA00013090"/>
    </source>
</evidence>
<dbReference type="Gene3D" id="3.40.50.1860">
    <property type="match status" value="2"/>
</dbReference>
<evidence type="ECO:0000313" key="8">
    <source>
        <dbReference type="EMBL" id="SBT18753.1"/>
    </source>
</evidence>